<comment type="caution">
    <text evidence="2">The sequence shown here is derived from an EMBL/GenBank/DDBJ whole genome shotgun (WGS) entry which is preliminary data.</text>
</comment>
<feature type="compositionally biased region" description="Basic and acidic residues" evidence="1">
    <location>
        <begin position="7"/>
        <end position="19"/>
    </location>
</feature>
<keyword evidence="3" id="KW-1185">Reference proteome</keyword>
<evidence type="ECO:0000256" key="1">
    <source>
        <dbReference type="SAM" id="MobiDB-lite"/>
    </source>
</evidence>
<dbReference type="Proteomes" id="UP001162156">
    <property type="component" value="Unassembled WGS sequence"/>
</dbReference>
<feature type="compositionally biased region" description="Polar residues" evidence="1">
    <location>
        <begin position="69"/>
        <end position="78"/>
    </location>
</feature>
<name>A0AAV8WLF3_9CUCU</name>
<evidence type="ECO:0000313" key="2">
    <source>
        <dbReference type="EMBL" id="KAJ8927223.1"/>
    </source>
</evidence>
<sequence>MTYLKASEQRQKDDSEPKRLSPFSEMSRRDEGDGRSVADSYSSSYKNQFLTYHPADKKNNKPNAKMRTIPSQRRNLQN</sequence>
<feature type="compositionally biased region" description="Polar residues" evidence="1">
    <location>
        <begin position="39"/>
        <end position="50"/>
    </location>
</feature>
<evidence type="ECO:0000313" key="3">
    <source>
        <dbReference type="Proteomes" id="UP001162156"/>
    </source>
</evidence>
<feature type="compositionally biased region" description="Basic and acidic residues" evidence="1">
    <location>
        <begin position="26"/>
        <end position="36"/>
    </location>
</feature>
<protein>
    <submittedName>
        <fullName evidence="2">Uncharacterized protein</fullName>
    </submittedName>
</protein>
<organism evidence="2 3">
    <name type="scientific">Rhamnusium bicolor</name>
    <dbReference type="NCBI Taxonomy" id="1586634"/>
    <lineage>
        <taxon>Eukaryota</taxon>
        <taxon>Metazoa</taxon>
        <taxon>Ecdysozoa</taxon>
        <taxon>Arthropoda</taxon>
        <taxon>Hexapoda</taxon>
        <taxon>Insecta</taxon>
        <taxon>Pterygota</taxon>
        <taxon>Neoptera</taxon>
        <taxon>Endopterygota</taxon>
        <taxon>Coleoptera</taxon>
        <taxon>Polyphaga</taxon>
        <taxon>Cucujiformia</taxon>
        <taxon>Chrysomeloidea</taxon>
        <taxon>Cerambycidae</taxon>
        <taxon>Lepturinae</taxon>
        <taxon>Rhagiini</taxon>
        <taxon>Rhamnusium</taxon>
    </lineage>
</organism>
<gene>
    <name evidence="2" type="ORF">NQ314_020345</name>
</gene>
<dbReference type="AlphaFoldDB" id="A0AAV8WLF3"/>
<proteinExistence type="predicted"/>
<reference evidence="2" key="1">
    <citation type="journal article" date="2023" name="Insect Mol. Biol.">
        <title>Genome sequencing provides insights into the evolution of gene families encoding plant cell wall-degrading enzymes in longhorned beetles.</title>
        <authorList>
            <person name="Shin N.R."/>
            <person name="Okamura Y."/>
            <person name="Kirsch R."/>
            <person name="Pauchet Y."/>
        </authorList>
    </citation>
    <scope>NUCLEOTIDE SEQUENCE</scope>
    <source>
        <strain evidence="2">RBIC_L_NR</strain>
    </source>
</reference>
<feature type="region of interest" description="Disordered" evidence="1">
    <location>
        <begin position="1"/>
        <end position="78"/>
    </location>
</feature>
<dbReference type="EMBL" id="JANEYF010005711">
    <property type="protein sequence ID" value="KAJ8927223.1"/>
    <property type="molecule type" value="Genomic_DNA"/>
</dbReference>
<accession>A0AAV8WLF3</accession>